<reference evidence="1 2" key="1">
    <citation type="journal article" date="2019" name="Sci. Rep.">
        <title>Orb-weaving spider Araneus ventricosus genome elucidates the spidroin gene catalogue.</title>
        <authorList>
            <person name="Kono N."/>
            <person name="Nakamura H."/>
            <person name="Ohtoshi R."/>
            <person name="Moran D.A.P."/>
            <person name="Shinohara A."/>
            <person name="Yoshida Y."/>
            <person name="Fujiwara M."/>
            <person name="Mori M."/>
            <person name="Tomita M."/>
            <person name="Arakawa K."/>
        </authorList>
    </citation>
    <scope>NUCLEOTIDE SEQUENCE [LARGE SCALE GENOMIC DNA]</scope>
</reference>
<dbReference type="PANTHER" id="PTHR46409">
    <property type="entry name" value="HTH PSQ-TYPE DOMAIN-CONTAINING PROTEIN"/>
    <property type="match status" value="1"/>
</dbReference>
<dbReference type="AlphaFoldDB" id="A0A4Y2Q8I6"/>
<dbReference type="PANTHER" id="PTHR46409:SF1">
    <property type="entry name" value="HTH PSQ-TYPE DOMAIN-CONTAINING PROTEIN"/>
    <property type="match status" value="1"/>
</dbReference>
<organism evidence="1 2">
    <name type="scientific">Araneus ventricosus</name>
    <name type="common">Orbweaver spider</name>
    <name type="synonym">Epeira ventricosa</name>
    <dbReference type="NCBI Taxonomy" id="182803"/>
    <lineage>
        <taxon>Eukaryota</taxon>
        <taxon>Metazoa</taxon>
        <taxon>Ecdysozoa</taxon>
        <taxon>Arthropoda</taxon>
        <taxon>Chelicerata</taxon>
        <taxon>Arachnida</taxon>
        <taxon>Araneae</taxon>
        <taxon>Araneomorphae</taxon>
        <taxon>Entelegynae</taxon>
        <taxon>Araneoidea</taxon>
        <taxon>Araneidae</taxon>
        <taxon>Araneus</taxon>
    </lineage>
</organism>
<sequence>MEEKSKENKPRARRRTLGEIVGDEKNNSWPRAKQELHKIQFWLCPKTERTAIRSRSIYHLVVRYEGIFVLSKTIWCGARSFSFIFSLRCSFISFFIEGNCVRRFVIPAVNFGTADCVDLIDWQAFYVTPPTVLRHIGSHELLKMIQADVPMDGWDFIKFLSHTKAVERIVKLVTEASRKRVGLQNRMDLSELH</sequence>
<gene>
    <name evidence="1" type="ORF">AVEN_99111_1</name>
</gene>
<dbReference type="Proteomes" id="UP000499080">
    <property type="component" value="Unassembled WGS sequence"/>
</dbReference>
<accession>A0A4Y2Q8I6</accession>
<evidence type="ECO:0000313" key="2">
    <source>
        <dbReference type="Proteomes" id="UP000499080"/>
    </source>
</evidence>
<protein>
    <submittedName>
        <fullName evidence="1">Uncharacterized protein</fullName>
    </submittedName>
</protein>
<dbReference type="EMBL" id="BGPR01013224">
    <property type="protein sequence ID" value="GBN59721.1"/>
    <property type="molecule type" value="Genomic_DNA"/>
</dbReference>
<evidence type="ECO:0000313" key="1">
    <source>
        <dbReference type="EMBL" id="GBN59721.1"/>
    </source>
</evidence>
<comment type="caution">
    <text evidence="1">The sequence shown here is derived from an EMBL/GenBank/DDBJ whole genome shotgun (WGS) entry which is preliminary data.</text>
</comment>
<name>A0A4Y2Q8I6_ARAVE</name>
<keyword evidence="2" id="KW-1185">Reference proteome</keyword>
<proteinExistence type="predicted"/>